<evidence type="ECO:0000313" key="4">
    <source>
        <dbReference type="Proteomes" id="UP001432322"/>
    </source>
</evidence>
<dbReference type="Proteomes" id="UP001432322">
    <property type="component" value="Unassembled WGS sequence"/>
</dbReference>
<feature type="chain" id="PRO_5043517942" description="ShKT domain-containing protein" evidence="1">
    <location>
        <begin position="20"/>
        <end position="214"/>
    </location>
</feature>
<keyword evidence="1" id="KW-0732">Signal</keyword>
<accession>A0AAV5VQ85</accession>
<dbReference type="PANTHER" id="PTHR46707:SF1">
    <property type="entry name" value="COEXPRESSED WITH POLYCYSTINS-RELATED"/>
    <property type="match status" value="1"/>
</dbReference>
<sequence length="214" mass="22066">MSARLTIALLCSMVGAATAQCGRSDHPNCAMWNRNVNFCTNEARPLAVRQAYCPVMCGNLGCPNPNAPTTTTTTAAPGTTCAKWAADATKPFCANPDLTVEQKTQICGTTCDFETKPNADCVLYTVTDGKLTRGTPSNRTAGPAKAVSSGAVATTKTTLARAYAGTGCTVGLFPDLAPADLTKPAASLVGTATAHFFPVPDQSNAALSYTCTCV</sequence>
<proteinExistence type="predicted"/>
<keyword evidence="4" id="KW-1185">Reference proteome</keyword>
<dbReference type="Pfam" id="PF01549">
    <property type="entry name" value="ShK"/>
    <property type="match status" value="1"/>
</dbReference>
<feature type="domain" description="ShKT" evidence="2">
    <location>
        <begin position="25"/>
        <end position="58"/>
    </location>
</feature>
<evidence type="ECO:0000259" key="2">
    <source>
        <dbReference type="Pfam" id="PF01549"/>
    </source>
</evidence>
<reference evidence="3" key="1">
    <citation type="submission" date="2023-10" db="EMBL/GenBank/DDBJ databases">
        <title>Genome assembly of Pristionchus species.</title>
        <authorList>
            <person name="Yoshida K."/>
            <person name="Sommer R.J."/>
        </authorList>
    </citation>
    <scope>NUCLEOTIDE SEQUENCE</scope>
    <source>
        <strain evidence="3">RS5133</strain>
    </source>
</reference>
<name>A0AAV5VQ85_9BILA</name>
<evidence type="ECO:0000313" key="3">
    <source>
        <dbReference type="EMBL" id="GMT21847.1"/>
    </source>
</evidence>
<dbReference type="AlphaFoldDB" id="A0AAV5VQ85"/>
<dbReference type="EMBL" id="BTSY01000004">
    <property type="protein sequence ID" value="GMT21847.1"/>
    <property type="molecule type" value="Genomic_DNA"/>
</dbReference>
<dbReference type="PANTHER" id="PTHR46707">
    <property type="entry name" value="PROTEIN CBG07468"/>
    <property type="match status" value="1"/>
</dbReference>
<gene>
    <name evidence="3" type="ORF">PFISCL1PPCAC_13144</name>
</gene>
<dbReference type="InterPro" id="IPR003582">
    <property type="entry name" value="ShKT_dom"/>
</dbReference>
<comment type="caution">
    <text evidence="3">The sequence shown here is derived from an EMBL/GenBank/DDBJ whole genome shotgun (WGS) entry which is preliminary data.</text>
</comment>
<feature type="signal peptide" evidence="1">
    <location>
        <begin position="1"/>
        <end position="19"/>
    </location>
</feature>
<evidence type="ECO:0000256" key="1">
    <source>
        <dbReference type="SAM" id="SignalP"/>
    </source>
</evidence>
<protein>
    <recommendedName>
        <fullName evidence="2">ShKT domain-containing protein</fullName>
    </recommendedName>
</protein>
<organism evidence="3 4">
    <name type="scientific">Pristionchus fissidentatus</name>
    <dbReference type="NCBI Taxonomy" id="1538716"/>
    <lineage>
        <taxon>Eukaryota</taxon>
        <taxon>Metazoa</taxon>
        <taxon>Ecdysozoa</taxon>
        <taxon>Nematoda</taxon>
        <taxon>Chromadorea</taxon>
        <taxon>Rhabditida</taxon>
        <taxon>Rhabditina</taxon>
        <taxon>Diplogasteromorpha</taxon>
        <taxon>Diplogasteroidea</taxon>
        <taxon>Neodiplogasteridae</taxon>
        <taxon>Pristionchus</taxon>
    </lineage>
</organism>